<keyword evidence="2" id="KW-0812">Transmembrane</keyword>
<gene>
    <name evidence="3" type="ORF">GCM10009789_17570</name>
</gene>
<comment type="caution">
    <text evidence="3">The sequence shown here is derived from an EMBL/GenBank/DDBJ whole genome shotgun (WGS) entry which is preliminary data.</text>
</comment>
<dbReference type="EMBL" id="BAAAOS010000017">
    <property type="protein sequence ID" value="GAA1564588.1"/>
    <property type="molecule type" value="Genomic_DNA"/>
</dbReference>
<feature type="region of interest" description="Disordered" evidence="1">
    <location>
        <begin position="88"/>
        <end position="138"/>
    </location>
</feature>
<organism evidence="3 4">
    <name type="scientific">Kribbella sancticallisti</name>
    <dbReference type="NCBI Taxonomy" id="460087"/>
    <lineage>
        <taxon>Bacteria</taxon>
        <taxon>Bacillati</taxon>
        <taxon>Actinomycetota</taxon>
        <taxon>Actinomycetes</taxon>
        <taxon>Propionibacteriales</taxon>
        <taxon>Kribbellaceae</taxon>
        <taxon>Kribbella</taxon>
    </lineage>
</organism>
<feature type="region of interest" description="Disordered" evidence="1">
    <location>
        <begin position="1"/>
        <end position="50"/>
    </location>
</feature>
<keyword evidence="2" id="KW-0472">Membrane</keyword>
<reference evidence="3 4" key="1">
    <citation type="journal article" date="2019" name="Int. J. Syst. Evol. Microbiol.">
        <title>The Global Catalogue of Microorganisms (GCM) 10K type strain sequencing project: providing services to taxonomists for standard genome sequencing and annotation.</title>
        <authorList>
            <consortium name="The Broad Institute Genomics Platform"/>
            <consortium name="The Broad Institute Genome Sequencing Center for Infectious Disease"/>
            <person name="Wu L."/>
            <person name="Ma J."/>
        </authorList>
    </citation>
    <scope>NUCLEOTIDE SEQUENCE [LARGE SCALE GENOMIC DNA]</scope>
    <source>
        <strain evidence="3 4">JCM 14969</strain>
    </source>
</reference>
<evidence type="ECO:0000313" key="4">
    <source>
        <dbReference type="Proteomes" id="UP001500393"/>
    </source>
</evidence>
<keyword evidence="2" id="KW-1133">Transmembrane helix</keyword>
<dbReference type="Proteomes" id="UP001500393">
    <property type="component" value="Unassembled WGS sequence"/>
</dbReference>
<evidence type="ECO:0000256" key="1">
    <source>
        <dbReference type="SAM" id="MobiDB-lite"/>
    </source>
</evidence>
<feature type="compositionally biased region" description="Low complexity" evidence="1">
    <location>
        <begin position="34"/>
        <end position="47"/>
    </location>
</feature>
<accession>A0ABN2CWH0</accession>
<keyword evidence="4" id="KW-1185">Reference proteome</keyword>
<feature type="compositionally biased region" description="Pro residues" evidence="1">
    <location>
        <begin position="1"/>
        <end position="11"/>
    </location>
</feature>
<sequence length="238" mass="24497">MSYPPSGPQDPRPQDQPGQNSGRQSQPYHPQGYQPGNYAPGGQAAPPYGQPPRKNRAGLIIILMLVLLLAVLGVGGVLAFGLVSGDGEAAPDPGPATSVAPPASSPTPERSIPAPLPTRTVKPPTAKPPVTPSVRPPVKPAESAVELARRFVAQLNANNSAAATALGCASAKQVLPLLIKQWIEPPTKLTVGEPFGQQPTFGIPLAGTTKGSAVGGLMVVQKLSDEPLCVRAFTISPK</sequence>
<evidence type="ECO:0000313" key="3">
    <source>
        <dbReference type="EMBL" id="GAA1564588.1"/>
    </source>
</evidence>
<feature type="transmembrane region" description="Helical" evidence="2">
    <location>
        <begin position="59"/>
        <end position="83"/>
    </location>
</feature>
<proteinExistence type="predicted"/>
<feature type="compositionally biased region" description="Low complexity" evidence="1">
    <location>
        <begin position="95"/>
        <end position="108"/>
    </location>
</feature>
<evidence type="ECO:0000256" key="2">
    <source>
        <dbReference type="SAM" id="Phobius"/>
    </source>
</evidence>
<feature type="compositionally biased region" description="Pro residues" evidence="1">
    <location>
        <begin position="125"/>
        <end position="138"/>
    </location>
</feature>
<name>A0ABN2CWH0_9ACTN</name>
<protein>
    <submittedName>
        <fullName evidence="3">Uncharacterized protein</fullName>
    </submittedName>
</protein>